<dbReference type="EMBL" id="UGRI01000002">
    <property type="protein sequence ID" value="SUB32311.1"/>
    <property type="molecule type" value="Genomic_DNA"/>
</dbReference>
<reference evidence="1" key="1">
    <citation type="submission" date="2018-06" db="EMBL/GenBank/DDBJ databases">
        <authorList>
            <consortium name="Pathogen Informatics"/>
            <person name="Doyle S."/>
        </authorList>
    </citation>
    <scope>NUCLEOTIDE SEQUENCE [LARGE SCALE GENOMIC DNA]</scope>
    <source>
        <strain evidence="1">NCTC11421</strain>
    </source>
</reference>
<gene>
    <name evidence="1" type="ORF">NCTC11421_03746</name>
</gene>
<protein>
    <submittedName>
        <fullName evidence="1">Uncharacterized protein</fullName>
    </submittedName>
</protein>
<proteinExistence type="predicted"/>
<name>A0A379B1B6_NEIGO</name>
<organism evidence="1">
    <name type="scientific">Neisseria gonorrhoeae</name>
    <dbReference type="NCBI Taxonomy" id="485"/>
    <lineage>
        <taxon>Bacteria</taxon>
        <taxon>Pseudomonadati</taxon>
        <taxon>Pseudomonadota</taxon>
        <taxon>Betaproteobacteria</taxon>
        <taxon>Neisseriales</taxon>
        <taxon>Neisseriaceae</taxon>
        <taxon>Neisseria</taxon>
    </lineage>
</organism>
<dbReference type="AlphaFoldDB" id="A0A379B1B6"/>
<sequence>MQAVVTMSAGFGCFAEMFEQQYAAAGGGFADGKHGIEFCISICFCTSPLLPSAIRSRSNTQSFKP</sequence>
<evidence type="ECO:0000313" key="1">
    <source>
        <dbReference type="EMBL" id="SUB32311.1"/>
    </source>
</evidence>
<accession>A0A379B1B6</accession>